<dbReference type="Gene3D" id="3.40.50.1000">
    <property type="entry name" value="HAD superfamily/HAD-like"/>
    <property type="match status" value="1"/>
</dbReference>
<gene>
    <name evidence="1" type="ORF">DWV08_09870</name>
    <name evidence="2" type="ORF">DXU92_01615</name>
</gene>
<dbReference type="AlphaFoldDB" id="A0A345YPN3"/>
<reference evidence="2 4" key="2">
    <citation type="submission" date="2018-08" db="EMBL/GenBank/DDBJ databases">
        <title>Brachybacterium saurashtrense DSM 23186.</title>
        <authorList>
            <person name="Li Y."/>
        </authorList>
    </citation>
    <scope>NUCLEOTIDE SEQUENCE [LARGE SCALE GENOMIC DNA]</scope>
    <source>
        <strain evidence="2 4">DSM 23186</strain>
    </source>
</reference>
<dbReference type="EMBL" id="QSWH01000001">
    <property type="protein sequence ID" value="RRR24904.1"/>
    <property type="molecule type" value="Genomic_DNA"/>
</dbReference>
<dbReference type="KEGG" id="bsau:DWV08_09870"/>
<evidence type="ECO:0000313" key="2">
    <source>
        <dbReference type="EMBL" id="RRR24904.1"/>
    </source>
</evidence>
<dbReference type="OrthoDB" id="3851389at2"/>
<reference evidence="1 3" key="1">
    <citation type="submission" date="2018-07" db="EMBL/GenBank/DDBJ databases">
        <title>Brachybacterium saurashtrense DSM 23186 genome sequence.</title>
        <authorList>
            <person name="Guo L."/>
        </authorList>
    </citation>
    <scope>NUCLEOTIDE SEQUENCE [LARGE SCALE GENOMIC DNA]</scope>
    <source>
        <strain evidence="1 3">DSM 23186</strain>
    </source>
</reference>
<accession>A0A345YPN3</accession>
<evidence type="ECO:0000313" key="1">
    <source>
        <dbReference type="EMBL" id="AXK45885.1"/>
    </source>
</evidence>
<proteinExistence type="predicted"/>
<dbReference type="SUPFAM" id="SSF56784">
    <property type="entry name" value="HAD-like"/>
    <property type="match status" value="1"/>
</dbReference>
<evidence type="ECO:0000313" key="3">
    <source>
        <dbReference type="Proteomes" id="UP000254236"/>
    </source>
</evidence>
<name>A0A345YPN3_9MICO</name>
<evidence type="ECO:0008006" key="5">
    <source>
        <dbReference type="Google" id="ProtNLM"/>
    </source>
</evidence>
<organism evidence="2 4">
    <name type="scientific">Brachybacterium saurashtrense</name>
    <dbReference type="NCBI Taxonomy" id="556288"/>
    <lineage>
        <taxon>Bacteria</taxon>
        <taxon>Bacillati</taxon>
        <taxon>Actinomycetota</taxon>
        <taxon>Actinomycetes</taxon>
        <taxon>Micrococcales</taxon>
        <taxon>Dermabacteraceae</taxon>
        <taxon>Brachybacterium</taxon>
    </lineage>
</organism>
<evidence type="ECO:0000313" key="4">
    <source>
        <dbReference type="Proteomes" id="UP000282185"/>
    </source>
</evidence>
<dbReference type="RefSeq" id="WP_115413626.1">
    <property type="nucleotide sequence ID" value="NZ_CP031356.1"/>
</dbReference>
<dbReference type="Proteomes" id="UP000254236">
    <property type="component" value="Chromosome"/>
</dbReference>
<protein>
    <recommendedName>
        <fullName evidence="5">HAD family hydrolase</fullName>
    </recommendedName>
</protein>
<dbReference type="EMBL" id="CP031356">
    <property type="protein sequence ID" value="AXK45885.1"/>
    <property type="molecule type" value="Genomic_DNA"/>
</dbReference>
<dbReference type="Proteomes" id="UP000282185">
    <property type="component" value="Unassembled WGS sequence"/>
</dbReference>
<keyword evidence="3" id="KW-1185">Reference proteome</keyword>
<dbReference type="InterPro" id="IPR036412">
    <property type="entry name" value="HAD-like_sf"/>
</dbReference>
<dbReference type="InterPro" id="IPR023214">
    <property type="entry name" value="HAD_sf"/>
</dbReference>
<sequence length="229" mass="23843">MTVRPTLVLDFDGTLALGRGPLQAYVGALAAQLEDPARRDRVSSACLAAVAAFDAGTTSHRDAYDAVRTAALAEGVADDQLGRAYLASRELLGTPEAPVLAPDGLAAFLAEISLSATCVLATNAPEIGVDRALRSLGIAETLTARHHDLGKPSGLEPLVAGLLSHGPVLAVGDIWEFDLAPAHRLGADTALVGVRETPEARPTMRGASLSALFDPIRDWVSAQRLRTPA</sequence>